<reference evidence="1" key="2">
    <citation type="journal article" date="2015" name="Fish Shellfish Immunol.">
        <title>Early steps in the European eel (Anguilla anguilla)-Vibrio vulnificus interaction in the gills: Role of the RtxA13 toxin.</title>
        <authorList>
            <person name="Callol A."/>
            <person name="Pajuelo D."/>
            <person name="Ebbesson L."/>
            <person name="Teles M."/>
            <person name="MacKenzie S."/>
            <person name="Amaro C."/>
        </authorList>
    </citation>
    <scope>NUCLEOTIDE SEQUENCE</scope>
</reference>
<dbReference type="AlphaFoldDB" id="A0A0E9W474"/>
<name>A0A0E9W474_ANGAN</name>
<dbReference type="EMBL" id="GBXM01024309">
    <property type="protein sequence ID" value="JAH84268.1"/>
    <property type="molecule type" value="Transcribed_RNA"/>
</dbReference>
<evidence type="ECO:0000313" key="1">
    <source>
        <dbReference type="EMBL" id="JAH84268.1"/>
    </source>
</evidence>
<accession>A0A0E9W474</accession>
<proteinExistence type="predicted"/>
<organism evidence="1">
    <name type="scientific">Anguilla anguilla</name>
    <name type="common">European freshwater eel</name>
    <name type="synonym">Muraena anguilla</name>
    <dbReference type="NCBI Taxonomy" id="7936"/>
    <lineage>
        <taxon>Eukaryota</taxon>
        <taxon>Metazoa</taxon>
        <taxon>Chordata</taxon>
        <taxon>Craniata</taxon>
        <taxon>Vertebrata</taxon>
        <taxon>Euteleostomi</taxon>
        <taxon>Actinopterygii</taxon>
        <taxon>Neopterygii</taxon>
        <taxon>Teleostei</taxon>
        <taxon>Anguilliformes</taxon>
        <taxon>Anguillidae</taxon>
        <taxon>Anguilla</taxon>
    </lineage>
</organism>
<reference evidence="1" key="1">
    <citation type="submission" date="2014-11" db="EMBL/GenBank/DDBJ databases">
        <authorList>
            <person name="Amaro Gonzalez C."/>
        </authorList>
    </citation>
    <scope>NUCLEOTIDE SEQUENCE</scope>
</reference>
<sequence>MGCDHVDQSHSNCHFINPIPTAISSTPFQLPLHKSHSNCYLIKPIPTAI</sequence>
<protein>
    <submittedName>
        <fullName evidence="1">Uncharacterized protein</fullName>
    </submittedName>
</protein>